<name>A0ABW1R939_9LACO</name>
<evidence type="ECO:0000313" key="2">
    <source>
        <dbReference type="Proteomes" id="UP001596253"/>
    </source>
</evidence>
<dbReference type="RefSeq" id="WP_137639879.1">
    <property type="nucleotide sequence ID" value="NZ_BJDK01000011.1"/>
</dbReference>
<reference evidence="2" key="1">
    <citation type="journal article" date="2019" name="Int. J. Syst. Evol. Microbiol.">
        <title>The Global Catalogue of Microorganisms (GCM) 10K type strain sequencing project: providing services to taxonomists for standard genome sequencing and annotation.</title>
        <authorList>
            <consortium name="The Broad Institute Genomics Platform"/>
            <consortium name="The Broad Institute Genome Sequencing Center for Infectious Disease"/>
            <person name="Wu L."/>
            <person name="Ma J."/>
        </authorList>
    </citation>
    <scope>NUCLEOTIDE SEQUENCE [LARGE SCALE GENOMIC DNA]</scope>
    <source>
        <strain evidence="2">CCM 8932</strain>
    </source>
</reference>
<keyword evidence="2" id="KW-1185">Reference proteome</keyword>
<proteinExistence type="predicted"/>
<comment type="caution">
    <text evidence="1">The sequence shown here is derived from an EMBL/GenBank/DDBJ whole genome shotgun (WGS) entry which is preliminary data.</text>
</comment>
<organism evidence="1 2">
    <name type="scientific">Lactiplantibacillus dongliensis</name>
    <dbReference type="NCBI Taxonomy" id="2559919"/>
    <lineage>
        <taxon>Bacteria</taxon>
        <taxon>Bacillati</taxon>
        <taxon>Bacillota</taxon>
        <taxon>Bacilli</taxon>
        <taxon>Lactobacillales</taxon>
        <taxon>Lactobacillaceae</taxon>
        <taxon>Lactiplantibacillus</taxon>
    </lineage>
</organism>
<protein>
    <submittedName>
        <fullName evidence="1">Uncharacterized protein</fullName>
    </submittedName>
</protein>
<gene>
    <name evidence="1" type="ORF">ACFP3T_13525</name>
</gene>
<accession>A0ABW1R939</accession>
<sequence>MAKFLIVDPICIMGKSDWNHVNVIGDQLCDEQAEAQMTAIEQTKYETACEDQAFKNFFMTLSANVTVGSIFSNYLAYVTSIKNHSPQVQVEGPAFYLRNNYLIAKLTPALLNYIEQVGPKTSTLTKLNVLTNKSTSLLDTLVQGHCAQLLTVPDNQSSFSLTIPADGETRTWDNKQLVSDKTVTIQCA</sequence>
<dbReference type="Proteomes" id="UP001596253">
    <property type="component" value="Unassembled WGS sequence"/>
</dbReference>
<dbReference type="EMBL" id="JBHSSD010000057">
    <property type="protein sequence ID" value="MFC6165684.1"/>
    <property type="molecule type" value="Genomic_DNA"/>
</dbReference>
<evidence type="ECO:0000313" key="1">
    <source>
        <dbReference type="EMBL" id="MFC6165684.1"/>
    </source>
</evidence>